<dbReference type="Proteomes" id="UP000678393">
    <property type="component" value="Unassembled WGS sequence"/>
</dbReference>
<comment type="caution">
    <text evidence="2">The sequence shown here is derived from an EMBL/GenBank/DDBJ whole genome shotgun (WGS) entry which is preliminary data.</text>
</comment>
<dbReference type="AlphaFoldDB" id="A0A8S3YJQ3"/>
<reference evidence="2" key="1">
    <citation type="submission" date="2021-04" db="EMBL/GenBank/DDBJ databases">
        <authorList>
            <consortium name="Molecular Ecology Group"/>
        </authorList>
    </citation>
    <scope>NUCLEOTIDE SEQUENCE</scope>
</reference>
<feature type="region of interest" description="Disordered" evidence="1">
    <location>
        <begin position="142"/>
        <end position="183"/>
    </location>
</feature>
<feature type="non-terminal residue" evidence="2">
    <location>
        <position position="197"/>
    </location>
</feature>
<evidence type="ECO:0000256" key="1">
    <source>
        <dbReference type="SAM" id="MobiDB-lite"/>
    </source>
</evidence>
<protein>
    <submittedName>
        <fullName evidence="2">Uncharacterized protein</fullName>
    </submittedName>
</protein>
<accession>A0A8S3YJQ3</accession>
<name>A0A8S3YJQ3_9EUPU</name>
<feature type="compositionally biased region" description="Polar residues" evidence="1">
    <location>
        <begin position="142"/>
        <end position="157"/>
    </location>
</feature>
<organism evidence="2 3">
    <name type="scientific">Candidula unifasciata</name>
    <dbReference type="NCBI Taxonomy" id="100452"/>
    <lineage>
        <taxon>Eukaryota</taxon>
        <taxon>Metazoa</taxon>
        <taxon>Spiralia</taxon>
        <taxon>Lophotrochozoa</taxon>
        <taxon>Mollusca</taxon>
        <taxon>Gastropoda</taxon>
        <taxon>Heterobranchia</taxon>
        <taxon>Euthyneura</taxon>
        <taxon>Panpulmonata</taxon>
        <taxon>Eupulmonata</taxon>
        <taxon>Stylommatophora</taxon>
        <taxon>Helicina</taxon>
        <taxon>Helicoidea</taxon>
        <taxon>Geomitridae</taxon>
        <taxon>Candidula</taxon>
    </lineage>
</organism>
<evidence type="ECO:0000313" key="2">
    <source>
        <dbReference type="EMBL" id="CAG5117227.1"/>
    </source>
</evidence>
<dbReference type="EMBL" id="CAJHNH020000369">
    <property type="protein sequence ID" value="CAG5117227.1"/>
    <property type="molecule type" value="Genomic_DNA"/>
</dbReference>
<keyword evidence="3" id="KW-1185">Reference proteome</keyword>
<proteinExistence type="predicted"/>
<gene>
    <name evidence="2" type="ORF">CUNI_LOCUS2785</name>
</gene>
<feature type="compositionally biased region" description="Low complexity" evidence="1">
    <location>
        <begin position="158"/>
        <end position="176"/>
    </location>
</feature>
<sequence length="197" mass="21875">MMATQQGMSQQQLQHLLQQGLSPSLQQLIQQQSLMMQQVQHQKLHEQLLHSLNEQLQMNLMHQAQLMKDSSGKGSTVSPSINNHSLQTLLMQHQQIMQQIQLVQRQFALASVLQPMAMHQGMMSPTELQMLWKEVTQQTGIGDNGQDSINGQSTTVANTHSGSNYSTSGTSNGPTNRLFSSSSPGYLKRSMDAFGIT</sequence>
<evidence type="ECO:0000313" key="3">
    <source>
        <dbReference type="Proteomes" id="UP000678393"/>
    </source>
</evidence>